<gene>
    <name evidence="1" type="ORF">SAMN06265827_11270</name>
</gene>
<dbReference type="AlphaFoldDB" id="A0A285GZE8"/>
<name>A0A285GZE8_9FIRM</name>
<organism evidence="1 2">
    <name type="scientific">Orenia metallireducens</name>
    <dbReference type="NCBI Taxonomy" id="1413210"/>
    <lineage>
        <taxon>Bacteria</taxon>
        <taxon>Bacillati</taxon>
        <taxon>Bacillota</taxon>
        <taxon>Clostridia</taxon>
        <taxon>Halanaerobiales</taxon>
        <taxon>Halobacteroidaceae</taxon>
        <taxon>Orenia</taxon>
    </lineage>
</organism>
<sequence length="883" mass="101938">MENKFILIISIMFILANMISIVSAQESPLLIEVLTPSIESLPGEPVTLLFRLTNIGEEELSFLPQVELPDRWELLVPIESVEIAPKDSKVILLSIKTPTELRAGDYSIPVFLKGKNQVQFSKFEFRVSVPIVKELKVIPLNAPQYTLAQPYTAKFLVQNTGNTPQDINLTLKENLDIFSRIEPNSVYLDAGDSIIIRVKADVPKDITESAIHRLQLIAQNKEDAKVKDIAKVSVEIISIIYSKEELYHTLPVEMTFSNEDTFDSNQMELRLKGSGQLSDRDSGKLSLDINKKSQSIKYTHPDFFIAVGHQNFYLSPLTEDGDNGFGIDFKTMNRRWKWNLNRYKNSDGDNRLGASLAYQLNQDSNLSLQLLTQPELGDLLSLRSNLSPTKNFGVDLEHGRQIESSAEDSSSASRLKASLSNEFLYTNLKWERKDIGYRGIDSNRRKVNLHGEIYFFNPLRLNLNFIDYIKYKEKDTTIYHDRNFNIALTKSLEKNYWNFKYNYSDSLDLEELERIDQYGQSIYLTNKRYLSKERWLYQRIGAKKSFDRRNNERDILALYDLNYHIPYREDSLERYLEIAVPLNSNSKKELGFGFRRAYKINDYLKLYLKMKVEDIFSERYLVSGEWEYKSLNKWKLTVESRVRWSPKLDKSDFKINVAYKIPFNLRLGHRSDIGQLSGCFLDESGNGISDILVHLDGLTVLTESDGYFEFPVVATGVHYLTVQSDKLGANDLIIPRIPWKVKIDSGQKIEQNFRVMKGASLKGRLKMIKATESTLEAGGVFGQGSEKDDMNFVKDIMIELVNEKQSYRYITDKEGRFHFDYLVPGEWTLRVYRNGLPKSYKIEPQQRKVRLESAENRTIEIKIIANLRPINMIEGKILEVESD</sequence>
<dbReference type="Gene3D" id="2.60.40.1120">
    <property type="entry name" value="Carboxypeptidase-like, regulatory domain"/>
    <property type="match status" value="1"/>
</dbReference>
<proteinExistence type="predicted"/>
<dbReference type="GO" id="GO:0030246">
    <property type="term" value="F:carbohydrate binding"/>
    <property type="evidence" value="ECO:0007669"/>
    <property type="project" value="InterPro"/>
</dbReference>
<evidence type="ECO:0000313" key="2">
    <source>
        <dbReference type="Proteomes" id="UP000219573"/>
    </source>
</evidence>
<evidence type="ECO:0008006" key="3">
    <source>
        <dbReference type="Google" id="ProtNLM"/>
    </source>
</evidence>
<dbReference type="InterPro" id="IPR008969">
    <property type="entry name" value="CarboxyPept-like_regulatory"/>
</dbReference>
<dbReference type="OrthoDB" id="5964286at2"/>
<dbReference type="SUPFAM" id="SSF49464">
    <property type="entry name" value="Carboxypeptidase regulatory domain-like"/>
    <property type="match status" value="1"/>
</dbReference>
<dbReference type="EMBL" id="OBDZ01000012">
    <property type="protein sequence ID" value="SNY28892.1"/>
    <property type="molecule type" value="Genomic_DNA"/>
</dbReference>
<protein>
    <recommendedName>
        <fullName evidence="3">Alpha-galactosidase NEW3 domain-containing protein</fullName>
    </recommendedName>
</protein>
<accession>A0A285GZE8</accession>
<dbReference type="Proteomes" id="UP000219573">
    <property type="component" value="Unassembled WGS sequence"/>
</dbReference>
<keyword evidence="2" id="KW-1185">Reference proteome</keyword>
<dbReference type="InterPro" id="IPR013784">
    <property type="entry name" value="Carb-bd-like_fold"/>
</dbReference>
<dbReference type="RefSeq" id="WP_097017854.1">
    <property type="nucleotide sequence ID" value="NZ_OBDZ01000012.1"/>
</dbReference>
<evidence type="ECO:0000313" key="1">
    <source>
        <dbReference type="EMBL" id="SNY28892.1"/>
    </source>
</evidence>
<reference evidence="2" key="1">
    <citation type="submission" date="2017-09" db="EMBL/GenBank/DDBJ databases">
        <authorList>
            <person name="Varghese N."/>
            <person name="Submissions S."/>
        </authorList>
    </citation>
    <scope>NUCLEOTIDE SEQUENCE [LARGE SCALE GENOMIC DNA]</scope>
    <source>
        <strain evidence="2">MSL47</strain>
    </source>
</reference>
<dbReference type="SUPFAM" id="SSF49452">
    <property type="entry name" value="Starch-binding domain-like"/>
    <property type="match status" value="1"/>
</dbReference>